<dbReference type="Proteomes" id="UP001189429">
    <property type="component" value="Unassembled WGS sequence"/>
</dbReference>
<keyword evidence="2 4" id="KW-0863">Zinc-finger</keyword>
<dbReference type="InterPro" id="IPR036855">
    <property type="entry name" value="Znf_CCCH_sf"/>
</dbReference>
<evidence type="ECO:0000313" key="8">
    <source>
        <dbReference type="Proteomes" id="UP001189429"/>
    </source>
</evidence>
<dbReference type="Gene3D" id="3.30.1370.210">
    <property type="match status" value="1"/>
</dbReference>
<accession>A0ABN9TSE5</accession>
<evidence type="ECO:0000256" key="2">
    <source>
        <dbReference type="ARBA" id="ARBA00022771"/>
    </source>
</evidence>
<dbReference type="InterPro" id="IPR000571">
    <property type="entry name" value="Znf_CCCH"/>
</dbReference>
<gene>
    <name evidence="7" type="ORF">PCOR1329_LOCUS41826</name>
</gene>
<evidence type="ECO:0000256" key="1">
    <source>
        <dbReference type="ARBA" id="ARBA00022723"/>
    </source>
</evidence>
<evidence type="ECO:0000256" key="3">
    <source>
        <dbReference type="ARBA" id="ARBA00022833"/>
    </source>
</evidence>
<keyword evidence="8" id="KW-1185">Reference proteome</keyword>
<feature type="compositionally biased region" description="Pro residues" evidence="5">
    <location>
        <begin position="138"/>
        <end position="147"/>
    </location>
</feature>
<feature type="region of interest" description="Disordered" evidence="5">
    <location>
        <begin position="1"/>
        <end position="32"/>
    </location>
</feature>
<dbReference type="Pfam" id="PF00642">
    <property type="entry name" value="zf-CCCH"/>
    <property type="match status" value="1"/>
</dbReference>
<proteinExistence type="predicted"/>
<protein>
    <recommendedName>
        <fullName evidence="6">C3H1-type domain-containing protein</fullName>
    </recommendedName>
</protein>
<name>A0ABN9TSE5_9DINO</name>
<dbReference type="EMBL" id="CAUYUJ010015028">
    <property type="protein sequence ID" value="CAK0849046.1"/>
    <property type="molecule type" value="Genomic_DNA"/>
</dbReference>
<evidence type="ECO:0000256" key="5">
    <source>
        <dbReference type="SAM" id="MobiDB-lite"/>
    </source>
</evidence>
<evidence type="ECO:0000313" key="7">
    <source>
        <dbReference type="EMBL" id="CAK0849046.1"/>
    </source>
</evidence>
<evidence type="ECO:0000259" key="6">
    <source>
        <dbReference type="PROSITE" id="PS50103"/>
    </source>
</evidence>
<feature type="region of interest" description="Disordered" evidence="5">
    <location>
        <begin position="130"/>
        <end position="154"/>
    </location>
</feature>
<sequence>GRARSQIGSGSRPPEMAQPFGGHGGGLGAPSFGAPVAATSKASMPGPMVGGTVPMLLAPPPLLPAVGASVPQLLPGKEMCGDFRRGVCLRGDRCKYSHGQAANGAAAGGAATAALLSSLAGALAGALGPSAGGGGPSPSRPAGPGPLLPGLQLGGARPPSALGAAMQLQQMQLPRGVMPMLPLGQLAAPEPRQAGCWLFVRAVMRGGDCTEWRGDGRSELGTSGGDDWQQFWAEFAVGLGATAVHLEGSAGFPTAAVGARRGQM</sequence>
<feature type="zinc finger region" description="C3H1-type" evidence="4">
    <location>
        <begin position="74"/>
        <end position="101"/>
    </location>
</feature>
<dbReference type="SMART" id="SM00356">
    <property type="entry name" value="ZnF_C3H1"/>
    <property type="match status" value="1"/>
</dbReference>
<feature type="non-terminal residue" evidence="7">
    <location>
        <position position="1"/>
    </location>
</feature>
<feature type="domain" description="C3H1-type" evidence="6">
    <location>
        <begin position="74"/>
        <end position="101"/>
    </location>
</feature>
<keyword evidence="1 4" id="KW-0479">Metal-binding</keyword>
<comment type="caution">
    <text evidence="7">The sequence shown here is derived from an EMBL/GenBank/DDBJ whole genome shotgun (WGS) entry which is preliminary data.</text>
</comment>
<dbReference type="PROSITE" id="PS50103">
    <property type="entry name" value="ZF_C3H1"/>
    <property type="match status" value="1"/>
</dbReference>
<keyword evidence="3 4" id="KW-0862">Zinc</keyword>
<organism evidence="7 8">
    <name type="scientific">Prorocentrum cordatum</name>
    <dbReference type="NCBI Taxonomy" id="2364126"/>
    <lineage>
        <taxon>Eukaryota</taxon>
        <taxon>Sar</taxon>
        <taxon>Alveolata</taxon>
        <taxon>Dinophyceae</taxon>
        <taxon>Prorocentrales</taxon>
        <taxon>Prorocentraceae</taxon>
        <taxon>Prorocentrum</taxon>
    </lineage>
</organism>
<dbReference type="SUPFAM" id="SSF90229">
    <property type="entry name" value="CCCH zinc finger"/>
    <property type="match status" value="1"/>
</dbReference>
<reference evidence="7" key="1">
    <citation type="submission" date="2023-10" db="EMBL/GenBank/DDBJ databases">
        <authorList>
            <person name="Chen Y."/>
            <person name="Shah S."/>
            <person name="Dougan E. K."/>
            <person name="Thang M."/>
            <person name="Chan C."/>
        </authorList>
    </citation>
    <scope>NUCLEOTIDE SEQUENCE [LARGE SCALE GENOMIC DNA]</scope>
</reference>
<evidence type="ECO:0000256" key="4">
    <source>
        <dbReference type="PROSITE-ProRule" id="PRU00723"/>
    </source>
</evidence>